<dbReference type="InterPro" id="IPR009003">
    <property type="entry name" value="Peptidase_S1_PA"/>
</dbReference>
<comment type="caution">
    <text evidence="6">The sequence shown here is derived from an EMBL/GenBank/DDBJ whole genome shotgun (WGS) entry which is preliminary data.</text>
</comment>
<dbReference type="SUPFAM" id="SSF50494">
    <property type="entry name" value="Trypsin-like serine proteases"/>
    <property type="match status" value="1"/>
</dbReference>
<protein>
    <submittedName>
        <fullName evidence="6">Trypsin-like peptidase domain-containing protein</fullName>
    </submittedName>
</protein>
<dbReference type="RefSeq" id="WP_349083722.1">
    <property type="nucleotide sequence ID" value="NZ_JBBMEK010000011.1"/>
</dbReference>
<dbReference type="InterPro" id="IPR036034">
    <property type="entry name" value="PDZ_sf"/>
</dbReference>
<evidence type="ECO:0000256" key="4">
    <source>
        <dbReference type="SAM" id="MobiDB-lite"/>
    </source>
</evidence>
<feature type="region of interest" description="Disordered" evidence="4">
    <location>
        <begin position="1"/>
        <end position="120"/>
    </location>
</feature>
<dbReference type="EMBL" id="JBBMEK010000011">
    <property type="protein sequence ID" value="MEQ2363810.1"/>
    <property type="molecule type" value="Genomic_DNA"/>
</dbReference>
<accession>A0ABV1B1E8</accession>
<dbReference type="CDD" id="cd06779">
    <property type="entry name" value="cpPDZ_Deg_HtrA-like"/>
    <property type="match status" value="1"/>
</dbReference>
<dbReference type="PRINTS" id="PR00834">
    <property type="entry name" value="PROTEASES2C"/>
</dbReference>
<feature type="compositionally biased region" description="Basic and acidic residues" evidence="4">
    <location>
        <begin position="1"/>
        <end position="18"/>
    </location>
</feature>
<proteinExistence type="inferred from homology"/>
<reference evidence="6 7" key="1">
    <citation type="submission" date="2024-03" db="EMBL/GenBank/DDBJ databases">
        <title>Human intestinal bacterial collection.</title>
        <authorList>
            <person name="Pauvert C."/>
            <person name="Hitch T.C.A."/>
            <person name="Clavel T."/>
        </authorList>
    </citation>
    <scope>NUCLEOTIDE SEQUENCE [LARGE SCALE GENOMIC DNA]</scope>
    <source>
        <strain evidence="6 7">CLA-AA-H190</strain>
    </source>
</reference>
<dbReference type="InterPro" id="IPR043504">
    <property type="entry name" value="Peptidase_S1_PA_chymotrypsin"/>
</dbReference>
<evidence type="ECO:0000313" key="7">
    <source>
        <dbReference type="Proteomes" id="UP001469749"/>
    </source>
</evidence>
<feature type="compositionally biased region" description="Polar residues" evidence="4">
    <location>
        <begin position="19"/>
        <end position="33"/>
    </location>
</feature>
<dbReference type="SUPFAM" id="SSF50156">
    <property type="entry name" value="PDZ domain-like"/>
    <property type="match status" value="1"/>
</dbReference>
<feature type="region of interest" description="Disordered" evidence="4">
    <location>
        <begin position="507"/>
        <end position="542"/>
    </location>
</feature>
<dbReference type="PANTHER" id="PTHR43343">
    <property type="entry name" value="PEPTIDASE S12"/>
    <property type="match status" value="1"/>
</dbReference>
<dbReference type="SMART" id="SM00228">
    <property type="entry name" value="PDZ"/>
    <property type="match status" value="1"/>
</dbReference>
<feature type="compositionally biased region" description="Polar residues" evidence="4">
    <location>
        <begin position="61"/>
        <end position="81"/>
    </location>
</feature>
<keyword evidence="3" id="KW-0378">Hydrolase</keyword>
<evidence type="ECO:0000256" key="3">
    <source>
        <dbReference type="ARBA" id="ARBA00022801"/>
    </source>
</evidence>
<dbReference type="Pfam" id="PF17820">
    <property type="entry name" value="PDZ_6"/>
    <property type="match status" value="1"/>
</dbReference>
<dbReference type="Gene3D" id="2.40.10.10">
    <property type="entry name" value="Trypsin-like serine proteases"/>
    <property type="match status" value="2"/>
</dbReference>
<dbReference type="PROSITE" id="PS50106">
    <property type="entry name" value="PDZ"/>
    <property type="match status" value="1"/>
</dbReference>
<name>A0ABV1B1E8_9FIRM</name>
<organism evidence="6 7">
    <name type="scientific">Coprococcus intestinihominis</name>
    <dbReference type="NCBI Taxonomy" id="3133154"/>
    <lineage>
        <taxon>Bacteria</taxon>
        <taxon>Bacillati</taxon>
        <taxon>Bacillota</taxon>
        <taxon>Clostridia</taxon>
        <taxon>Lachnospirales</taxon>
        <taxon>Lachnospiraceae</taxon>
        <taxon>Coprococcus</taxon>
    </lineage>
</organism>
<feature type="compositionally biased region" description="Low complexity" evidence="4">
    <location>
        <begin position="512"/>
        <end position="533"/>
    </location>
</feature>
<sequence>MAFDEQDRFDHTETDNHVNEQNQTAGTAQNEGTEGSGLYRMTREDLKNSTLYTDTDRRSEYTSGTAYENRTNTAHTGSSYAAGNDYSYYHPTQNSGGNGGNGGSGNFHSGPEKHHSRKKGGFGKTVVKAACLGVVFGLAASAVMFGVNKATGVSASAGGSGSPSYNVQIVKTSAEGVTTTDSNDVSDIVANVMPGIVAVNTTVESTSTDWFGRQYTQESKGAGSGMIISEENNTLYVMTNYHVVEGAKEVSVQFSDETTATATVKGYDEDKDVAVLTIDMSQLSDDTKNAIAVMVMGDSDQLKAGESAIAIGNALGYGQSVTTGVISAVNREVALTDKTMTLLQTSAAINPGNSGGALLNGKGEVIGMNTVKYSDTSVEGMGYAIPINTALETAKGIIDGTIVAKTDETTAFLGITGGTLDEDTASAYNAPAGIYVSNVASGSAAQRAGLQAGCIITGFNGEDVSKMEDLQKLIQNCAPGDSVTITAQFPDSNGNYTEQTLTTLMGSKADAGYSSQSTQQNGQNNGQGSRNSQGGLGQSNGQ</sequence>
<dbReference type="InterPro" id="IPR051201">
    <property type="entry name" value="Chloro_Bact_Ser_Proteases"/>
</dbReference>
<evidence type="ECO:0000256" key="2">
    <source>
        <dbReference type="ARBA" id="ARBA00022670"/>
    </source>
</evidence>
<dbReference type="InterPro" id="IPR001940">
    <property type="entry name" value="Peptidase_S1C"/>
</dbReference>
<dbReference type="InterPro" id="IPR001478">
    <property type="entry name" value="PDZ"/>
</dbReference>
<keyword evidence="7" id="KW-1185">Reference proteome</keyword>
<comment type="similarity">
    <text evidence="1">Belongs to the peptidase S1C family.</text>
</comment>
<dbReference type="Gene3D" id="2.30.42.10">
    <property type="match status" value="1"/>
</dbReference>
<feature type="compositionally biased region" description="Gly residues" evidence="4">
    <location>
        <begin position="96"/>
        <end position="105"/>
    </location>
</feature>
<evidence type="ECO:0000259" key="5">
    <source>
        <dbReference type="PROSITE" id="PS50106"/>
    </source>
</evidence>
<evidence type="ECO:0000313" key="6">
    <source>
        <dbReference type="EMBL" id="MEQ2363810.1"/>
    </source>
</evidence>
<dbReference type="Proteomes" id="UP001469749">
    <property type="component" value="Unassembled WGS sequence"/>
</dbReference>
<dbReference type="Pfam" id="PF13365">
    <property type="entry name" value="Trypsin_2"/>
    <property type="match status" value="1"/>
</dbReference>
<gene>
    <name evidence="6" type="ORF">WMO25_01710</name>
</gene>
<dbReference type="PANTHER" id="PTHR43343:SF3">
    <property type="entry name" value="PROTEASE DO-LIKE 8, CHLOROPLASTIC"/>
    <property type="match status" value="1"/>
</dbReference>
<dbReference type="InterPro" id="IPR041489">
    <property type="entry name" value="PDZ_6"/>
</dbReference>
<evidence type="ECO:0000256" key="1">
    <source>
        <dbReference type="ARBA" id="ARBA00010541"/>
    </source>
</evidence>
<feature type="domain" description="PDZ" evidence="5">
    <location>
        <begin position="401"/>
        <end position="467"/>
    </location>
</feature>
<keyword evidence="2" id="KW-0645">Protease</keyword>